<feature type="transmembrane region" description="Helical" evidence="1">
    <location>
        <begin position="85"/>
        <end position="108"/>
    </location>
</feature>
<dbReference type="EMBL" id="VZOT01000003">
    <property type="protein sequence ID" value="KAB0587248.1"/>
    <property type="molecule type" value="Genomic_DNA"/>
</dbReference>
<sequence length="365" mass="39688">MRLPLRPLPAYLLTLLIAFAAAQLFVWWHVPLPWLTGPLLVTGVLSVMQLPVLSLNRMRNLAQWAMGSALGMYFSSEILGLLAQLWWAVGLAVMFSLGLGLFSARFIAWCNRGNDGFHSPEQLHSTAYFSGVIGAASEMSILAERSQARTDLVAASHSLRLMLVTLCVPFLVALIEREVPAASLPSAPLALSFQPAGFALFALLTAAGVAVFQWLRQPNPWFLGPFAASVIMALCDLQLSALPPGLSNAAQLVIGISLGVRFNRQFLKSAPRWALSITLLTLGLIALCAGFAWLLWQCIDLDYTSLLLATAPGGIVEMSITAKIFALSVPVVTSFQVTRLIAVLLLTEPLHRWLYVRKKISQIGL</sequence>
<dbReference type="PANTHER" id="PTHR38457">
    <property type="entry name" value="REGULATOR ABRB-RELATED"/>
    <property type="match status" value="1"/>
</dbReference>
<dbReference type="Pfam" id="PF05145">
    <property type="entry name" value="AbrB"/>
    <property type="match status" value="1"/>
</dbReference>
<evidence type="ECO:0000256" key="1">
    <source>
        <dbReference type="SAM" id="Phobius"/>
    </source>
</evidence>
<organism evidence="2">
    <name type="scientific">Comamonas kerstersii</name>
    <dbReference type="NCBI Taxonomy" id="225992"/>
    <lineage>
        <taxon>Bacteria</taxon>
        <taxon>Pseudomonadati</taxon>
        <taxon>Pseudomonadota</taxon>
        <taxon>Betaproteobacteria</taxon>
        <taxon>Burkholderiales</taxon>
        <taxon>Comamonadaceae</taxon>
        <taxon>Comamonas</taxon>
    </lineage>
</organism>
<dbReference type="GO" id="GO:0010468">
    <property type="term" value="P:regulation of gene expression"/>
    <property type="evidence" value="ECO:0007669"/>
    <property type="project" value="InterPro"/>
</dbReference>
<feature type="transmembrane region" description="Helical" evidence="1">
    <location>
        <begin position="61"/>
        <end position="79"/>
    </location>
</feature>
<evidence type="ECO:0000313" key="2">
    <source>
        <dbReference type="EMBL" id="KAB0587248.1"/>
    </source>
</evidence>
<dbReference type="InterPro" id="IPR007820">
    <property type="entry name" value="AbrB_fam"/>
</dbReference>
<protein>
    <submittedName>
        <fullName evidence="2">AbrB family transcriptional regulator</fullName>
    </submittedName>
</protein>
<dbReference type="PIRSF" id="PIRSF038991">
    <property type="entry name" value="Protein_AbrB"/>
    <property type="match status" value="1"/>
</dbReference>
<proteinExistence type="predicted"/>
<feature type="transmembrane region" description="Helical" evidence="1">
    <location>
        <begin position="324"/>
        <end position="347"/>
    </location>
</feature>
<dbReference type="AlphaFoldDB" id="A0A6A1R3J2"/>
<feature type="transmembrane region" description="Helical" evidence="1">
    <location>
        <begin position="36"/>
        <end position="54"/>
    </location>
</feature>
<comment type="caution">
    <text evidence="2">The sequence shown here is derived from an EMBL/GenBank/DDBJ whole genome shotgun (WGS) entry which is preliminary data.</text>
</comment>
<dbReference type="GO" id="GO:0016020">
    <property type="term" value="C:membrane"/>
    <property type="evidence" value="ECO:0007669"/>
    <property type="project" value="InterPro"/>
</dbReference>
<name>A0A6A1R3J2_9BURK</name>
<keyword evidence="1" id="KW-0812">Transmembrane</keyword>
<dbReference type="InterPro" id="IPR017516">
    <property type="entry name" value="AbrB_dup"/>
</dbReference>
<feature type="transmembrane region" description="Helical" evidence="1">
    <location>
        <begin position="195"/>
        <end position="215"/>
    </location>
</feature>
<feature type="transmembrane region" description="Helical" evidence="1">
    <location>
        <begin position="12"/>
        <end position="30"/>
    </location>
</feature>
<gene>
    <name evidence="2" type="ORF">F7P80_05400</name>
</gene>
<reference evidence="2" key="1">
    <citation type="submission" date="2019-09" db="EMBL/GenBank/DDBJ databases">
        <title>Draft genome sequences of 48 bacterial type strains from the CCUG.</title>
        <authorList>
            <person name="Tunovic T."/>
            <person name="Pineiro-Iglesias B."/>
            <person name="Unosson C."/>
            <person name="Inganas E."/>
            <person name="Ohlen M."/>
            <person name="Cardew S."/>
            <person name="Jensie-Markopoulos S."/>
            <person name="Salva-Serra F."/>
            <person name="Jaen-Luchoro D."/>
            <person name="Karlsson R."/>
            <person name="Svensson-Stadler L."/>
            <person name="Chun J."/>
            <person name="Moore E."/>
        </authorList>
    </citation>
    <scope>NUCLEOTIDE SEQUENCE</scope>
    <source>
        <strain evidence="2">CCUG 15333</strain>
    </source>
</reference>
<dbReference type="RefSeq" id="WP_151043289.1">
    <property type="nucleotide sequence ID" value="NZ_VZOT01000003.1"/>
</dbReference>
<feature type="transmembrane region" description="Helical" evidence="1">
    <location>
        <begin position="152"/>
        <end position="175"/>
    </location>
</feature>
<keyword evidence="1" id="KW-1133">Transmembrane helix</keyword>
<accession>A0A6A1R3J2</accession>
<feature type="transmembrane region" description="Helical" evidence="1">
    <location>
        <begin position="274"/>
        <end position="296"/>
    </location>
</feature>
<keyword evidence="1" id="KW-0472">Membrane</keyword>
<dbReference type="NCBIfam" id="TIGR03082">
    <property type="entry name" value="Gneg_AbrB_dup"/>
    <property type="match status" value="1"/>
</dbReference>
<dbReference type="PANTHER" id="PTHR38457:SF1">
    <property type="entry name" value="REGULATOR ABRB-RELATED"/>
    <property type="match status" value="1"/>
</dbReference>